<dbReference type="PANTHER" id="PTHR12459">
    <property type="entry name" value="TRANSMEMBRANE PROTEIN 135-RELATED"/>
    <property type="match status" value="1"/>
</dbReference>
<evidence type="ECO:0000256" key="6">
    <source>
        <dbReference type="ARBA" id="ARBA00023136"/>
    </source>
</evidence>
<evidence type="ECO:0000256" key="4">
    <source>
        <dbReference type="ARBA" id="ARBA00022801"/>
    </source>
</evidence>
<keyword evidence="11" id="KW-1185">Reference proteome</keyword>
<reference evidence="11" key="1">
    <citation type="journal article" date="2017" name="Nat. Ecol. Evol.">
        <title>Genome expansion and lineage-specific genetic innovations in the forest pathogenic fungi Armillaria.</title>
        <authorList>
            <person name="Sipos G."/>
            <person name="Prasanna A.N."/>
            <person name="Walter M.C."/>
            <person name="O'Connor E."/>
            <person name="Balint B."/>
            <person name="Krizsan K."/>
            <person name="Kiss B."/>
            <person name="Hess J."/>
            <person name="Varga T."/>
            <person name="Slot J."/>
            <person name="Riley R."/>
            <person name="Boka B."/>
            <person name="Rigling D."/>
            <person name="Barry K."/>
            <person name="Lee J."/>
            <person name="Mihaltcheva S."/>
            <person name="LaButti K."/>
            <person name="Lipzen A."/>
            <person name="Waldron R."/>
            <person name="Moloney N.M."/>
            <person name="Sperisen C."/>
            <person name="Kredics L."/>
            <person name="Vagvoelgyi C."/>
            <person name="Patrignani A."/>
            <person name="Fitzpatrick D."/>
            <person name="Nagy I."/>
            <person name="Doyle S."/>
            <person name="Anderson J.B."/>
            <person name="Grigoriev I.V."/>
            <person name="Gueldener U."/>
            <person name="Muensterkoetter M."/>
            <person name="Nagy L.G."/>
        </authorList>
    </citation>
    <scope>NUCLEOTIDE SEQUENCE [LARGE SCALE GENOMIC DNA]</scope>
    <source>
        <strain evidence="11">C18/9</strain>
    </source>
</reference>
<comment type="cofactor">
    <cofactor evidence="8">
        <name>Zn(2+)</name>
        <dbReference type="ChEBI" id="CHEBI:29105"/>
    </cofactor>
</comment>
<keyword evidence="4" id="KW-0378">Hydrolase</keyword>
<feature type="transmembrane region" description="Helical" evidence="9">
    <location>
        <begin position="66"/>
        <end position="91"/>
    </location>
</feature>
<evidence type="ECO:0000256" key="9">
    <source>
        <dbReference type="SAM" id="Phobius"/>
    </source>
</evidence>
<comment type="similarity">
    <text evidence="2">Belongs to the alkaline ceramidase family.</text>
</comment>
<proteinExistence type="inferred from homology"/>
<feature type="transmembrane region" description="Helical" evidence="9">
    <location>
        <begin position="125"/>
        <end position="143"/>
    </location>
</feature>
<evidence type="ECO:0000313" key="10">
    <source>
        <dbReference type="EMBL" id="SJL00017.1"/>
    </source>
</evidence>
<evidence type="ECO:0000256" key="2">
    <source>
        <dbReference type="ARBA" id="ARBA00009780"/>
    </source>
</evidence>
<feature type="transmembrane region" description="Helical" evidence="9">
    <location>
        <begin position="684"/>
        <end position="706"/>
    </location>
</feature>
<sequence length="870" mass="97597">MASSTLVVNSDGYHGPVTATLDWCEANYQFSYYIAEMANTISNLFFILLAAYGAHNARRELMPTRYIVGFGGFALIGFGSLAFHATLLYHYQLLDELPMIYVTAGSCWFLYDDSPGFDITSRQSMISLVLSITFDVLFTWSYIIYRNPVYHQVAFGTLAISTAFMIRHLLKWSEVRFRIPDEKKSQIGNIFGYGAGLFLLGFLVWNLDNIFCDDLTRFKVSIGWPLAFLFEGHAWWHVLTGLGTYYMFTGTHRQVGKFTWFLYGVPVPPGPSCFSFDVMDRDGDLRAAESSGATTPYSTPHGSPVPLRITLPTMNRTSTDSTPPTPSSGIFATRRAMASFENLVALANHQERLREAGKMVWRVRGEPVVELHDLSGCLKHAVTGGIRSGALAFNIRAAFNLILVFIRLRSIPKKQRLPIIGRAIFGTDTWRFAAMLGTFTSVYKFLINALPLFMPTLKFPSNPFFDDDEEAAWHTVQVPIPSPRHRRRSQRLSLSAEAQQVLVRKKTRRWHAALAGFTAGGLAVLFETRGRRITIAQQMFVRGLQGSFNAYTTARNITIPFGDVILFSLINAQVLYAAFMRPDTLPRSYRTWIVRASQAPKEGVDINHDLMWSRTFNSNDLDKILYSNYWKVTPENAASLLAKKEAFFLGAPDSIASSEAGCHCPCEGLHPGQTSCWDVPAARFFAVARFMLPVYGALHFLPPILFRTKAFMRDPLKILAKAGFGTARSCTFLGVYVAIYQGLVCARGVIYEFLTSMSPKSLFKIPQWLVDFLFMSRAAYWWPGLPTGLSLLIEEKKRRAELSMYVLPKALESFWNVTTGKVPGGFKGSKAGEALLSALGMAMVMSTYQMEPHHLSGLVRRILYQFIGPN</sequence>
<evidence type="ECO:0008006" key="12">
    <source>
        <dbReference type="Google" id="ProtNLM"/>
    </source>
</evidence>
<keyword evidence="7" id="KW-0106">Calcium</keyword>
<dbReference type="InterPro" id="IPR026749">
    <property type="entry name" value="Tmem135"/>
</dbReference>
<feature type="transmembrane region" description="Helical" evidence="9">
    <location>
        <begin position="149"/>
        <end position="170"/>
    </location>
</feature>
<feature type="binding site" evidence="8">
    <location>
        <position position="237"/>
    </location>
    <ligand>
        <name>Zn(2+)</name>
        <dbReference type="ChEBI" id="CHEBI:29105"/>
        <note>catalytic</note>
    </ligand>
</feature>
<dbReference type="Pfam" id="PF05875">
    <property type="entry name" value="Ceramidase"/>
    <property type="match status" value="1"/>
</dbReference>
<keyword evidence="6 9" id="KW-0472">Membrane</keyword>
<dbReference type="OMA" id="SSEAGCH"/>
<evidence type="ECO:0000256" key="8">
    <source>
        <dbReference type="PIRSR" id="PIRSR608901-2"/>
    </source>
</evidence>
<evidence type="ECO:0000256" key="5">
    <source>
        <dbReference type="ARBA" id="ARBA00022989"/>
    </source>
</evidence>
<keyword evidence="8" id="KW-0862">Zinc</keyword>
<feature type="binding site" evidence="7">
    <location>
        <position position="25"/>
    </location>
    <ligand>
        <name>Ca(2+)</name>
        <dbReference type="ChEBI" id="CHEBI:29108"/>
    </ligand>
</feature>
<evidence type="ECO:0000313" key="11">
    <source>
        <dbReference type="Proteomes" id="UP000219338"/>
    </source>
</evidence>
<evidence type="ECO:0000256" key="1">
    <source>
        <dbReference type="ARBA" id="ARBA00004141"/>
    </source>
</evidence>
<feature type="transmembrane region" description="Helical" evidence="9">
    <location>
        <begin position="389"/>
        <end position="408"/>
    </location>
</feature>
<feature type="binding site" evidence="7">
    <location>
        <position position="36"/>
    </location>
    <ligand>
        <name>Ca(2+)</name>
        <dbReference type="ChEBI" id="CHEBI:29108"/>
    </ligand>
</feature>
<keyword evidence="3 9" id="KW-0812">Transmembrane</keyword>
<feature type="transmembrane region" description="Helical" evidence="9">
    <location>
        <begin position="557"/>
        <end position="579"/>
    </location>
</feature>
<feature type="transmembrane region" description="Helical" evidence="9">
    <location>
        <begin position="429"/>
        <end position="454"/>
    </location>
</feature>
<feature type="transmembrane region" description="Helical" evidence="9">
    <location>
        <begin position="190"/>
        <end position="207"/>
    </location>
</feature>
<name>A0A284QU93_ARMOS</name>
<dbReference type="GO" id="GO:0016020">
    <property type="term" value="C:membrane"/>
    <property type="evidence" value="ECO:0007669"/>
    <property type="project" value="UniProtKB-SubCell"/>
</dbReference>
<evidence type="ECO:0000256" key="7">
    <source>
        <dbReference type="PIRSR" id="PIRSR608901-1"/>
    </source>
</evidence>
<protein>
    <recommendedName>
        <fullName evidence="12">Alkaline ceramidase 3</fullName>
    </recommendedName>
</protein>
<dbReference type="AlphaFoldDB" id="A0A284QU93"/>
<feature type="binding site" evidence="7">
    <location>
        <position position="27"/>
    </location>
    <ligand>
        <name>Ca(2+)</name>
        <dbReference type="ChEBI" id="CHEBI:29108"/>
    </ligand>
</feature>
<keyword evidence="5 9" id="KW-1133">Transmembrane helix</keyword>
<feature type="binding site" evidence="7">
    <location>
        <position position="22"/>
    </location>
    <ligand>
        <name>Ca(2+)</name>
        <dbReference type="ChEBI" id="CHEBI:29108"/>
    </ligand>
</feature>
<comment type="subcellular location">
    <subcellularLocation>
        <location evidence="1">Membrane</location>
        <topology evidence="1">Multi-pass membrane protein</topology>
    </subcellularLocation>
</comment>
<dbReference type="GO" id="GO:0006672">
    <property type="term" value="P:ceramide metabolic process"/>
    <property type="evidence" value="ECO:0007669"/>
    <property type="project" value="InterPro"/>
</dbReference>
<organism evidence="10 11">
    <name type="scientific">Armillaria ostoyae</name>
    <name type="common">Armillaria root rot fungus</name>
    <dbReference type="NCBI Taxonomy" id="47428"/>
    <lineage>
        <taxon>Eukaryota</taxon>
        <taxon>Fungi</taxon>
        <taxon>Dikarya</taxon>
        <taxon>Basidiomycota</taxon>
        <taxon>Agaricomycotina</taxon>
        <taxon>Agaricomycetes</taxon>
        <taxon>Agaricomycetidae</taxon>
        <taxon>Agaricales</taxon>
        <taxon>Marasmiineae</taxon>
        <taxon>Physalacriaceae</taxon>
        <taxon>Armillaria</taxon>
    </lineage>
</organism>
<evidence type="ECO:0000256" key="3">
    <source>
        <dbReference type="ARBA" id="ARBA00022692"/>
    </source>
</evidence>
<dbReference type="GO" id="GO:0016811">
    <property type="term" value="F:hydrolase activity, acting on carbon-nitrogen (but not peptide) bonds, in linear amides"/>
    <property type="evidence" value="ECO:0007669"/>
    <property type="project" value="InterPro"/>
</dbReference>
<dbReference type="STRING" id="47428.A0A284QU93"/>
<feature type="transmembrane region" description="Helical" evidence="9">
    <location>
        <begin position="510"/>
        <end position="526"/>
    </location>
</feature>
<dbReference type="PANTHER" id="PTHR12459:SF6">
    <property type="entry name" value="GB|AAD46013.1"/>
    <property type="match status" value="1"/>
</dbReference>
<gene>
    <name evidence="10" type="ORF">ARMOST_03328</name>
</gene>
<feature type="binding site" evidence="8">
    <location>
        <position position="233"/>
    </location>
    <ligand>
        <name>Zn(2+)</name>
        <dbReference type="ChEBI" id="CHEBI:29105"/>
        <note>catalytic</note>
    </ligand>
</feature>
<feature type="binding site" evidence="7">
    <location>
        <position position="23"/>
    </location>
    <ligand>
        <name>Ca(2+)</name>
        <dbReference type="ChEBI" id="CHEBI:29108"/>
    </ligand>
</feature>
<dbReference type="GO" id="GO:0046872">
    <property type="term" value="F:metal ion binding"/>
    <property type="evidence" value="ECO:0007669"/>
    <property type="project" value="UniProtKB-KW"/>
</dbReference>
<feature type="binding site" evidence="8">
    <location>
        <position position="84"/>
    </location>
    <ligand>
        <name>Zn(2+)</name>
        <dbReference type="ChEBI" id="CHEBI:29105"/>
        <note>catalytic</note>
    </ligand>
</feature>
<accession>A0A284QU93</accession>
<keyword evidence="7" id="KW-0479">Metal-binding</keyword>
<dbReference type="EMBL" id="FUEG01000002">
    <property type="protein sequence ID" value="SJL00017.1"/>
    <property type="molecule type" value="Genomic_DNA"/>
</dbReference>
<feature type="transmembrane region" description="Helical" evidence="9">
    <location>
        <begin position="30"/>
        <end position="54"/>
    </location>
</feature>
<dbReference type="OrthoDB" id="291792at2759"/>
<dbReference type="InterPro" id="IPR008901">
    <property type="entry name" value="ACER"/>
</dbReference>
<feature type="transmembrane region" description="Helical" evidence="9">
    <location>
        <begin position="727"/>
        <end position="754"/>
    </location>
</feature>
<dbReference type="Proteomes" id="UP000219338">
    <property type="component" value="Unassembled WGS sequence"/>
</dbReference>